<evidence type="ECO:0000256" key="7">
    <source>
        <dbReference type="ARBA" id="ARBA00022763"/>
    </source>
</evidence>
<dbReference type="FunFam" id="3.40.50.620:FF:000110">
    <property type="entry name" value="Deoxyribodipyrimidine photolyase"/>
    <property type="match status" value="1"/>
</dbReference>
<dbReference type="GO" id="GO:0003904">
    <property type="term" value="F:deoxyribodipyrimidine photo-lyase activity"/>
    <property type="evidence" value="ECO:0007669"/>
    <property type="project" value="UniProtKB-EC"/>
</dbReference>
<evidence type="ECO:0000256" key="4">
    <source>
        <dbReference type="ARBA" id="ARBA00013149"/>
    </source>
</evidence>
<keyword evidence="8" id="KW-0274">FAD</keyword>
<dbReference type="AlphaFoldDB" id="C8X2G2"/>
<dbReference type="EC" id="4.1.99.3" evidence="4"/>
<gene>
    <name evidence="15" type="ordered locus">Dret_1321</name>
</gene>
<dbReference type="Gene3D" id="1.25.40.80">
    <property type="match status" value="1"/>
</dbReference>
<reference evidence="16" key="1">
    <citation type="submission" date="2009-09" db="EMBL/GenBank/DDBJ databases">
        <title>The complete chromosome of Desulfohalobium retbaense DSM 5692.</title>
        <authorList>
            <consortium name="US DOE Joint Genome Institute (JGI-PGF)"/>
            <person name="Lucas S."/>
            <person name="Copeland A."/>
            <person name="Lapidus A."/>
            <person name="Glavina del Rio T."/>
            <person name="Dalin E."/>
            <person name="Tice H."/>
            <person name="Bruce D."/>
            <person name="Goodwin L."/>
            <person name="Pitluck S."/>
            <person name="Kyrpides N."/>
            <person name="Mavromatis K."/>
            <person name="Ivanova N."/>
            <person name="Mikhailova N."/>
            <person name="Munk A.C."/>
            <person name="Brettin T."/>
            <person name="Detter J.C."/>
            <person name="Han C."/>
            <person name="Tapia R."/>
            <person name="Larimer F."/>
            <person name="Land M."/>
            <person name="Hauser L."/>
            <person name="Markowitz V."/>
            <person name="Cheng J.-F."/>
            <person name="Hugenholtz P."/>
            <person name="Woyke T."/>
            <person name="Wu D."/>
            <person name="Spring S."/>
            <person name="Klenk H.-P."/>
            <person name="Eisen J.A."/>
        </authorList>
    </citation>
    <scope>NUCLEOTIDE SEQUENCE [LARGE SCALE GENOMIC DNA]</scope>
    <source>
        <strain evidence="16">DSM 5692</strain>
    </source>
</reference>
<evidence type="ECO:0000256" key="3">
    <source>
        <dbReference type="ARBA" id="ARBA00006409"/>
    </source>
</evidence>
<dbReference type="Gene3D" id="3.40.50.620">
    <property type="entry name" value="HUPs"/>
    <property type="match status" value="1"/>
</dbReference>
<dbReference type="GO" id="GO:0000719">
    <property type="term" value="P:photoreactive repair"/>
    <property type="evidence" value="ECO:0007669"/>
    <property type="project" value="TreeGrafter"/>
</dbReference>
<proteinExistence type="inferred from homology"/>
<dbReference type="Proteomes" id="UP000001052">
    <property type="component" value="Chromosome"/>
</dbReference>
<evidence type="ECO:0000256" key="2">
    <source>
        <dbReference type="ARBA" id="ARBA00001974"/>
    </source>
</evidence>
<dbReference type="FunFam" id="1.10.579.10:FF:000002">
    <property type="entry name" value="Deoxyribodipyrimidine photolyase"/>
    <property type="match status" value="1"/>
</dbReference>
<keyword evidence="9" id="KW-0238">DNA-binding</keyword>
<keyword evidence="7" id="KW-0227">DNA damage</keyword>
<keyword evidence="10" id="KW-0234">DNA repair</keyword>
<dbReference type="EMBL" id="CP001734">
    <property type="protein sequence ID" value="ACV68609.1"/>
    <property type="molecule type" value="Genomic_DNA"/>
</dbReference>
<evidence type="ECO:0000256" key="9">
    <source>
        <dbReference type="ARBA" id="ARBA00023125"/>
    </source>
</evidence>
<evidence type="ECO:0000256" key="8">
    <source>
        <dbReference type="ARBA" id="ARBA00022827"/>
    </source>
</evidence>
<dbReference type="InterPro" id="IPR014729">
    <property type="entry name" value="Rossmann-like_a/b/a_fold"/>
</dbReference>
<sequence>MSLPASPVHAQRLYCHTPSVRGSGPVAYWMSRDQRLHDNWALLQAQHMARTRQAPLIIVFCLVPSYSGGARRHFDFMLTGLRQVADSAAKLGIPFVLLTGEDPPGELAGFCRTHAIGTVVMDFDPLRTKQQWQHTFAGHWEGECLEVDAHNVVPCRWASEKQEYAARTIRPKLQRQLPEFLDPFPELVPHPVPWRGSLLPEPDWEAASRSLAAPEYGPPLSWSSGEETALDLAREFIASGLSAYAEKRNDPTAGAVSGLSPYLHFGQIAPQRVALMARDANWAPAESREGFLEELVIRRELAENFCFYNPVYDCFGGLPAWAQQTLDDHRGDHREVVYTFEQWEAARTHDPLWNAAQQEMVQTGKMHGYMRMYWAKKILEWSASPEEALSTAITLNDRYELDGRDPNGYTGVLWSIGGVHDRPWKERPVYGKVRYMNDRGAARKFDVQAYIRRFFPATASERQGTLPLG</sequence>
<evidence type="ECO:0000256" key="1">
    <source>
        <dbReference type="ARBA" id="ARBA00001932"/>
    </source>
</evidence>
<accession>C8X2G2</accession>
<dbReference type="PROSITE" id="PS51645">
    <property type="entry name" value="PHR_CRY_ALPHA_BETA"/>
    <property type="match status" value="1"/>
</dbReference>
<evidence type="ECO:0000256" key="5">
    <source>
        <dbReference type="ARBA" id="ARBA00014046"/>
    </source>
</evidence>
<dbReference type="InterPro" id="IPR032673">
    <property type="entry name" value="DNA_photolyase_2_CS"/>
</dbReference>
<evidence type="ECO:0000313" key="16">
    <source>
        <dbReference type="Proteomes" id="UP000001052"/>
    </source>
</evidence>
<dbReference type="GO" id="GO:0003677">
    <property type="term" value="F:DNA binding"/>
    <property type="evidence" value="ECO:0007669"/>
    <property type="project" value="UniProtKB-KW"/>
</dbReference>
<evidence type="ECO:0000259" key="14">
    <source>
        <dbReference type="PROSITE" id="PS51645"/>
    </source>
</evidence>
<dbReference type="InterPro" id="IPR052219">
    <property type="entry name" value="Photolyase_Class-2"/>
</dbReference>
<reference evidence="15 16" key="2">
    <citation type="journal article" date="2010" name="Stand. Genomic Sci.">
        <title>Complete genome sequence of Desulfohalobium retbaense type strain (HR(100)).</title>
        <authorList>
            <person name="Spring S."/>
            <person name="Nolan M."/>
            <person name="Lapidus A."/>
            <person name="Glavina Del Rio T."/>
            <person name="Copeland A."/>
            <person name="Tice H."/>
            <person name="Cheng J.F."/>
            <person name="Lucas S."/>
            <person name="Land M."/>
            <person name="Chen F."/>
            <person name="Bruce D."/>
            <person name="Goodwin L."/>
            <person name="Pitluck S."/>
            <person name="Ivanova N."/>
            <person name="Mavromatis K."/>
            <person name="Mikhailova N."/>
            <person name="Pati A."/>
            <person name="Chen A."/>
            <person name="Palaniappan K."/>
            <person name="Hauser L."/>
            <person name="Chang Y.J."/>
            <person name="Jeffries C.D."/>
            <person name="Munk C."/>
            <person name="Kiss H."/>
            <person name="Chain P."/>
            <person name="Han C."/>
            <person name="Brettin T."/>
            <person name="Detter J.C."/>
            <person name="Schuler E."/>
            <person name="Goker M."/>
            <person name="Rohde M."/>
            <person name="Bristow J."/>
            <person name="Eisen J.A."/>
            <person name="Markowitz V."/>
            <person name="Hugenholtz P."/>
            <person name="Kyrpides N.C."/>
            <person name="Klenk H.P."/>
        </authorList>
    </citation>
    <scope>NUCLEOTIDE SEQUENCE [LARGE SCALE GENOMIC DNA]</scope>
    <source>
        <strain evidence="15 16">DSM 5692</strain>
    </source>
</reference>
<comment type="catalytic activity">
    <reaction evidence="13">
        <text>cyclobutadipyrimidine (in DNA) = 2 pyrimidine residues (in DNA).</text>
        <dbReference type="EC" id="4.1.99.3"/>
    </reaction>
</comment>
<dbReference type="NCBIfam" id="TIGR00591">
    <property type="entry name" value="phr2"/>
    <property type="match status" value="1"/>
</dbReference>
<dbReference type="PANTHER" id="PTHR10211:SF0">
    <property type="entry name" value="DEOXYRIBODIPYRIMIDINE PHOTO-LYASE"/>
    <property type="match status" value="1"/>
</dbReference>
<dbReference type="Pfam" id="PF00875">
    <property type="entry name" value="DNA_photolyase"/>
    <property type="match status" value="1"/>
</dbReference>
<evidence type="ECO:0000256" key="13">
    <source>
        <dbReference type="ARBA" id="ARBA00033999"/>
    </source>
</evidence>
<evidence type="ECO:0000256" key="6">
    <source>
        <dbReference type="ARBA" id="ARBA00022630"/>
    </source>
</evidence>
<dbReference type="InterPro" id="IPR008148">
    <property type="entry name" value="DNA_photolyase_2"/>
</dbReference>
<dbReference type="SUPFAM" id="SSF52425">
    <property type="entry name" value="Cryptochrome/photolyase, N-terminal domain"/>
    <property type="match status" value="1"/>
</dbReference>
<dbReference type="KEGG" id="drt:Dret_1321"/>
<dbReference type="InterPro" id="IPR006050">
    <property type="entry name" value="DNA_photolyase_N"/>
</dbReference>
<dbReference type="PANTHER" id="PTHR10211">
    <property type="entry name" value="DEOXYRIBODIPYRIMIDINE PHOTOLYASE"/>
    <property type="match status" value="1"/>
</dbReference>
<dbReference type="HOGENOM" id="CLU_026342_2_1_7"/>
<dbReference type="InterPro" id="IPR036134">
    <property type="entry name" value="Crypto/Photolyase_FAD-like_sf"/>
</dbReference>
<keyword evidence="11" id="KW-0456">Lyase</keyword>
<evidence type="ECO:0000256" key="10">
    <source>
        <dbReference type="ARBA" id="ARBA00023204"/>
    </source>
</evidence>
<comment type="similarity">
    <text evidence="3">Belongs to the DNA photolyase class-2 family.</text>
</comment>
<comment type="cofactor">
    <cofactor evidence="1">
        <name>(6R)-5,10-methylene-5,6,7,8-tetrahydrofolate</name>
        <dbReference type="ChEBI" id="CHEBI:15636"/>
    </cofactor>
</comment>
<evidence type="ECO:0000256" key="11">
    <source>
        <dbReference type="ARBA" id="ARBA00023239"/>
    </source>
</evidence>
<dbReference type="PROSITE" id="PS01083">
    <property type="entry name" value="DNA_PHOTOLYASES_2_1"/>
    <property type="match status" value="1"/>
</dbReference>
<keyword evidence="6" id="KW-0285">Flavoprotein</keyword>
<comment type="cofactor">
    <cofactor evidence="2">
        <name>FAD</name>
        <dbReference type="ChEBI" id="CHEBI:57692"/>
    </cofactor>
</comment>
<organism evidence="15 16">
    <name type="scientific">Desulfohalobium retbaense (strain ATCC 49708 / DSM 5692 / JCM 16813 / HR100)</name>
    <dbReference type="NCBI Taxonomy" id="485915"/>
    <lineage>
        <taxon>Bacteria</taxon>
        <taxon>Pseudomonadati</taxon>
        <taxon>Thermodesulfobacteriota</taxon>
        <taxon>Desulfovibrionia</taxon>
        <taxon>Desulfovibrionales</taxon>
        <taxon>Desulfohalobiaceae</taxon>
        <taxon>Desulfohalobium</taxon>
    </lineage>
</organism>
<dbReference type="RefSeq" id="WP_015751756.1">
    <property type="nucleotide sequence ID" value="NC_013223.1"/>
</dbReference>
<dbReference type="STRING" id="485915.Dret_1321"/>
<evidence type="ECO:0000313" key="15">
    <source>
        <dbReference type="EMBL" id="ACV68609.1"/>
    </source>
</evidence>
<evidence type="ECO:0000256" key="12">
    <source>
        <dbReference type="ARBA" id="ARBA00031671"/>
    </source>
</evidence>
<dbReference type="Gene3D" id="1.10.579.10">
    <property type="entry name" value="DNA Cyclobutane Dipyrimidine Photolyase, subunit A, domain 3"/>
    <property type="match status" value="1"/>
</dbReference>
<protein>
    <recommendedName>
        <fullName evidence="5">Deoxyribodipyrimidine photo-lyase</fullName>
        <ecNumber evidence="4">4.1.99.3</ecNumber>
    </recommendedName>
    <alternativeName>
        <fullName evidence="12">DNA photolyase</fullName>
    </alternativeName>
</protein>
<keyword evidence="16" id="KW-1185">Reference proteome</keyword>
<dbReference type="SUPFAM" id="SSF48173">
    <property type="entry name" value="Cryptochrome/photolyase FAD-binding domain"/>
    <property type="match status" value="1"/>
</dbReference>
<dbReference type="InterPro" id="IPR036155">
    <property type="entry name" value="Crypto/Photolyase_N_sf"/>
</dbReference>
<dbReference type="eggNOG" id="COG0415">
    <property type="taxonomic scope" value="Bacteria"/>
</dbReference>
<feature type="domain" description="Photolyase/cryptochrome alpha/beta" evidence="14">
    <location>
        <begin position="24"/>
        <end position="155"/>
    </location>
</feature>
<name>C8X2G2_DESRD</name>